<sequence>MHVEIKPKQPARRCLLRTKLHHKCIETSKHNYVWRETERQGVTEKPGDSLSEGDGEE</sequence>
<dbReference type="Proteomes" id="UP000727407">
    <property type="component" value="Unassembled WGS sequence"/>
</dbReference>
<keyword evidence="3" id="KW-1185">Reference proteome</keyword>
<feature type="compositionally biased region" description="Basic and acidic residues" evidence="1">
    <location>
        <begin position="36"/>
        <end position="47"/>
    </location>
</feature>
<feature type="region of interest" description="Disordered" evidence="1">
    <location>
        <begin position="36"/>
        <end position="57"/>
    </location>
</feature>
<comment type="caution">
    <text evidence="2">The sequence shown here is derived from an EMBL/GenBank/DDBJ whole genome shotgun (WGS) entry which is preliminary data.</text>
</comment>
<reference evidence="2" key="1">
    <citation type="submission" date="2020-07" db="EMBL/GenBank/DDBJ databases">
        <title>Clarias magur genome sequencing, assembly and annotation.</title>
        <authorList>
            <person name="Kushwaha B."/>
            <person name="Kumar R."/>
            <person name="Das P."/>
            <person name="Joshi C.G."/>
            <person name="Kumar D."/>
            <person name="Nagpure N.S."/>
            <person name="Pandey M."/>
            <person name="Agarwal S."/>
            <person name="Srivastava S."/>
            <person name="Singh M."/>
            <person name="Sahoo L."/>
            <person name="Jayasankar P."/>
            <person name="Meher P.K."/>
            <person name="Koringa P.G."/>
            <person name="Iquebal M.A."/>
            <person name="Das S.P."/>
            <person name="Bit A."/>
            <person name="Patnaik S."/>
            <person name="Patel N."/>
            <person name="Shah T.M."/>
            <person name="Hinsu A."/>
            <person name="Jena J.K."/>
        </authorList>
    </citation>
    <scope>NUCLEOTIDE SEQUENCE</scope>
    <source>
        <strain evidence="2">CIFAMagur01</strain>
        <tissue evidence="2">Testis</tissue>
    </source>
</reference>
<accession>A0A8J4X8F3</accession>
<gene>
    <name evidence="2" type="ORF">DAT39_013057</name>
</gene>
<feature type="non-terminal residue" evidence="2">
    <location>
        <position position="57"/>
    </location>
</feature>
<proteinExistence type="predicted"/>
<evidence type="ECO:0000313" key="2">
    <source>
        <dbReference type="EMBL" id="KAF5897228.1"/>
    </source>
</evidence>
<evidence type="ECO:0000313" key="3">
    <source>
        <dbReference type="Proteomes" id="UP000727407"/>
    </source>
</evidence>
<dbReference type="AlphaFoldDB" id="A0A8J4X8F3"/>
<dbReference type="EMBL" id="QNUK01000243">
    <property type="protein sequence ID" value="KAF5897228.1"/>
    <property type="molecule type" value="Genomic_DNA"/>
</dbReference>
<evidence type="ECO:0000256" key="1">
    <source>
        <dbReference type="SAM" id="MobiDB-lite"/>
    </source>
</evidence>
<organism evidence="2 3">
    <name type="scientific">Clarias magur</name>
    <name type="common">Asian catfish</name>
    <name type="synonym">Macropteronotus magur</name>
    <dbReference type="NCBI Taxonomy" id="1594786"/>
    <lineage>
        <taxon>Eukaryota</taxon>
        <taxon>Metazoa</taxon>
        <taxon>Chordata</taxon>
        <taxon>Craniata</taxon>
        <taxon>Vertebrata</taxon>
        <taxon>Euteleostomi</taxon>
        <taxon>Actinopterygii</taxon>
        <taxon>Neopterygii</taxon>
        <taxon>Teleostei</taxon>
        <taxon>Ostariophysi</taxon>
        <taxon>Siluriformes</taxon>
        <taxon>Clariidae</taxon>
        <taxon>Clarias</taxon>
    </lineage>
</organism>
<name>A0A8J4X8F3_CLAMG</name>
<protein>
    <submittedName>
        <fullName evidence="2">Uncharacterized protein</fullName>
    </submittedName>
</protein>